<organism evidence="7 8">
    <name type="scientific">Paramaledivibacter caminithermalis (strain DSM 15212 / CIP 107654 / DViRD3)</name>
    <name type="common">Clostridium caminithermale</name>
    <dbReference type="NCBI Taxonomy" id="1121301"/>
    <lineage>
        <taxon>Bacteria</taxon>
        <taxon>Bacillati</taxon>
        <taxon>Bacillota</taxon>
        <taxon>Clostridia</taxon>
        <taxon>Peptostreptococcales</taxon>
        <taxon>Caminicellaceae</taxon>
        <taxon>Paramaledivibacter</taxon>
    </lineage>
</organism>
<dbReference type="PANTHER" id="PTHR30627">
    <property type="entry name" value="PEPTIDOGLYCAN D,D-TRANSPEPTIDASE"/>
    <property type="match status" value="1"/>
</dbReference>
<dbReference type="Pfam" id="PF03717">
    <property type="entry name" value="PBP_dimer"/>
    <property type="match status" value="1"/>
</dbReference>
<dbReference type="InterPro" id="IPR050515">
    <property type="entry name" value="Beta-lactam/transpept"/>
</dbReference>
<dbReference type="Gene3D" id="3.90.1310.10">
    <property type="entry name" value="Penicillin-binding protein 2a (Domain 2)"/>
    <property type="match status" value="1"/>
</dbReference>
<dbReference type="PANTHER" id="PTHR30627:SF24">
    <property type="entry name" value="PENICILLIN-BINDING PROTEIN 4B"/>
    <property type="match status" value="1"/>
</dbReference>
<dbReference type="GO" id="GO:0005886">
    <property type="term" value="C:plasma membrane"/>
    <property type="evidence" value="ECO:0007669"/>
    <property type="project" value="TreeGrafter"/>
</dbReference>
<dbReference type="InterPro" id="IPR036138">
    <property type="entry name" value="PBP_dimer_sf"/>
</dbReference>
<evidence type="ECO:0000256" key="1">
    <source>
        <dbReference type="ARBA" id="ARBA00004370"/>
    </source>
</evidence>
<dbReference type="InterPro" id="IPR001460">
    <property type="entry name" value="PCN-bd_Tpept"/>
</dbReference>
<evidence type="ECO:0000256" key="3">
    <source>
        <dbReference type="ARBA" id="ARBA00023136"/>
    </source>
</evidence>
<comment type="subcellular location">
    <subcellularLocation>
        <location evidence="1">Membrane</location>
    </subcellularLocation>
</comment>
<feature type="domain" description="Penicillin-binding protein dimerisation" evidence="6">
    <location>
        <begin position="68"/>
        <end position="208"/>
    </location>
</feature>
<evidence type="ECO:0000259" key="5">
    <source>
        <dbReference type="Pfam" id="PF00905"/>
    </source>
</evidence>
<dbReference type="Proteomes" id="UP000184465">
    <property type="component" value="Unassembled WGS sequence"/>
</dbReference>
<dbReference type="InterPro" id="IPR012338">
    <property type="entry name" value="Beta-lactam/transpept-like"/>
</dbReference>
<gene>
    <name evidence="7" type="ORF">SAMN02745912_00124</name>
</gene>
<keyword evidence="4" id="KW-1133">Transmembrane helix</keyword>
<evidence type="ECO:0000313" key="8">
    <source>
        <dbReference type="Proteomes" id="UP000184465"/>
    </source>
</evidence>
<accession>A0A1M6JSF0</accession>
<dbReference type="SUPFAM" id="SSF56519">
    <property type="entry name" value="Penicillin binding protein dimerisation domain"/>
    <property type="match status" value="1"/>
</dbReference>
<dbReference type="AlphaFoldDB" id="A0A1M6JSF0"/>
<dbReference type="STRING" id="1121301.SAMN02745912_00124"/>
<reference evidence="7 8" key="1">
    <citation type="submission" date="2016-11" db="EMBL/GenBank/DDBJ databases">
        <authorList>
            <person name="Jaros S."/>
            <person name="Januszkiewicz K."/>
            <person name="Wedrychowicz H."/>
        </authorList>
    </citation>
    <scope>NUCLEOTIDE SEQUENCE [LARGE SCALE GENOMIC DNA]</scope>
    <source>
        <strain evidence="7 8">DSM 15212</strain>
    </source>
</reference>
<evidence type="ECO:0000256" key="2">
    <source>
        <dbReference type="ARBA" id="ARBA00007171"/>
    </source>
</evidence>
<keyword evidence="4" id="KW-0812">Transmembrane</keyword>
<dbReference type="InterPro" id="IPR005311">
    <property type="entry name" value="PBP_dimer"/>
</dbReference>
<evidence type="ECO:0000256" key="4">
    <source>
        <dbReference type="SAM" id="Phobius"/>
    </source>
</evidence>
<dbReference type="OrthoDB" id="2985542at2"/>
<dbReference type="EMBL" id="FRAG01000001">
    <property type="protein sequence ID" value="SHJ49542.1"/>
    <property type="molecule type" value="Genomic_DNA"/>
</dbReference>
<evidence type="ECO:0000313" key="7">
    <source>
        <dbReference type="EMBL" id="SHJ49542.1"/>
    </source>
</evidence>
<dbReference type="Pfam" id="PF00905">
    <property type="entry name" value="Transpeptidase"/>
    <property type="match status" value="1"/>
</dbReference>
<dbReference type="GO" id="GO:0008658">
    <property type="term" value="F:penicillin binding"/>
    <property type="evidence" value="ECO:0007669"/>
    <property type="project" value="InterPro"/>
</dbReference>
<dbReference type="Gene3D" id="3.40.710.10">
    <property type="entry name" value="DD-peptidase/beta-lactamase superfamily"/>
    <property type="match status" value="1"/>
</dbReference>
<dbReference type="SUPFAM" id="SSF56601">
    <property type="entry name" value="beta-lactamase/transpeptidase-like"/>
    <property type="match status" value="1"/>
</dbReference>
<keyword evidence="3 4" id="KW-0472">Membrane</keyword>
<keyword evidence="8" id="KW-1185">Reference proteome</keyword>
<dbReference type="GO" id="GO:0071972">
    <property type="term" value="F:peptidoglycan L,D-transpeptidase activity"/>
    <property type="evidence" value="ECO:0007669"/>
    <property type="project" value="TreeGrafter"/>
</dbReference>
<sequence>MDKSKKEDLRKTKKQENLKKKRLLTVFSIIAIVLFMLTSRLLYIQIIKREEYSKKAFKQWFCIMETIVDRGIIYDRNGKSLTSNVKEKFLVLEPGFKLYDKDTENISKLTGTKREDIINMLSRGKKIELLINNYNEKLIIEMLRNKGVAIIERTKRYTDNGIASHVIGYINKSTNNGVSGLEKYFNKELVENREKRVGAITDAQNRIIPGFGYILIESDEDTNKNIITTLDREIQQICEEELDEKNYTGSVVVLDSRSGDILAMVSRPNFRQDDISSHLESDEKELYNKAVQISFPPGSVFKIIVAAALLENNTIDLNDKLICQGYEMLGVNMIKCNSYNRGGHGELSFEEAFALSCNSAFIKAAQMLGGEKLIEMADRFGIGRKTGIKLEEETGGILPSIDYVKGPGIGNVAIGQGTIEVTPLQVARFTNVIANDGIDVGVRLVKGIVKNNGELLKEYNDKENNRVISSDTASKIKKMMRAVIEEGTGKRAQIQGVESYGKTGSAEAVGKYGETVHAWFTGFFLGKKSEYVVTVIVEDKGSGGRIATPIFSNIAKKMLEKGN</sequence>
<dbReference type="GO" id="GO:0071555">
    <property type="term" value="P:cell wall organization"/>
    <property type="evidence" value="ECO:0007669"/>
    <property type="project" value="TreeGrafter"/>
</dbReference>
<feature type="domain" description="Penicillin-binding protein transpeptidase" evidence="5">
    <location>
        <begin position="249"/>
        <end position="555"/>
    </location>
</feature>
<proteinExistence type="inferred from homology"/>
<comment type="similarity">
    <text evidence="2">Belongs to the transpeptidase family.</text>
</comment>
<dbReference type="RefSeq" id="WP_073146402.1">
    <property type="nucleotide sequence ID" value="NZ_FRAG01000001.1"/>
</dbReference>
<name>A0A1M6JSF0_PARC5</name>
<protein>
    <submittedName>
        <fullName evidence="7">Penicillin-binding protein 2</fullName>
    </submittedName>
</protein>
<feature type="transmembrane region" description="Helical" evidence="4">
    <location>
        <begin position="21"/>
        <end position="43"/>
    </location>
</feature>
<evidence type="ECO:0000259" key="6">
    <source>
        <dbReference type="Pfam" id="PF03717"/>
    </source>
</evidence>